<organism evidence="7 8">
    <name type="scientific">Ignisphaera aggregans (strain DSM 17230 / JCM 13409 / AQ1.S1)</name>
    <dbReference type="NCBI Taxonomy" id="583356"/>
    <lineage>
        <taxon>Archaea</taxon>
        <taxon>Thermoproteota</taxon>
        <taxon>Thermoprotei</taxon>
        <taxon>Desulfurococcales</taxon>
        <taxon>Desulfurococcaceae</taxon>
        <taxon>Ignisphaera</taxon>
    </lineage>
</organism>
<dbReference type="GO" id="GO:0008810">
    <property type="term" value="F:cellulase activity"/>
    <property type="evidence" value="ECO:0007669"/>
    <property type="project" value="UniProtKB-EC"/>
</dbReference>
<feature type="domain" description="Glycoside hydrolase family 5" evidence="6">
    <location>
        <begin position="27"/>
        <end position="336"/>
    </location>
</feature>
<evidence type="ECO:0000256" key="5">
    <source>
        <dbReference type="ARBA" id="ARBA00023326"/>
    </source>
</evidence>
<dbReference type="EC" id="3.2.1.4" evidence="7"/>
<evidence type="ECO:0000256" key="4">
    <source>
        <dbReference type="ARBA" id="ARBA00023295"/>
    </source>
</evidence>
<dbReference type="Gene3D" id="3.20.20.80">
    <property type="entry name" value="Glycosidases"/>
    <property type="match status" value="1"/>
</dbReference>
<dbReference type="SUPFAM" id="SSF51445">
    <property type="entry name" value="(Trans)glycosidases"/>
    <property type="match status" value="1"/>
</dbReference>
<dbReference type="Proteomes" id="UP000001304">
    <property type="component" value="Chromosome"/>
</dbReference>
<dbReference type="CDD" id="cd00551">
    <property type="entry name" value="AmyAc_family"/>
    <property type="match status" value="1"/>
</dbReference>
<keyword evidence="3" id="KW-0119">Carbohydrate metabolism</keyword>
<evidence type="ECO:0000256" key="3">
    <source>
        <dbReference type="ARBA" id="ARBA00023277"/>
    </source>
</evidence>
<name>E0SQC3_IGNAA</name>
<dbReference type="HOGENOM" id="CLU_020735_0_0_2"/>
<keyword evidence="1 7" id="KW-0378">Hydrolase</keyword>
<dbReference type="AlphaFoldDB" id="E0SQC3"/>
<evidence type="ECO:0000256" key="1">
    <source>
        <dbReference type="ARBA" id="ARBA00022801"/>
    </source>
</evidence>
<dbReference type="Pfam" id="PF00150">
    <property type="entry name" value="Cellulase"/>
    <property type="match status" value="1"/>
</dbReference>
<dbReference type="BioCyc" id="IAGG583356:GHAH-236-MONOMER"/>
<dbReference type="GO" id="GO:0030245">
    <property type="term" value="P:cellulose catabolic process"/>
    <property type="evidence" value="ECO:0007669"/>
    <property type="project" value="UniProtKB-KW"/>
</dbReference>
<protein>
    <submittedName>
        <fullName evidence="7">Cellulase</fullName>
        <ecNumber evidence="7">3.2.1.4</ecNumber>
    </submittedName>
</protein>
<dbReference type="PANTHER" id="PTHR35923">
    <property type="entry name" value="MAJOR EXTRACELLULAR ENDOGLUCANASE"/>
    <property type="match status" value="1"/>
</dbReference>
<dbReference type="EMBL" id="CP002098">
    <property type="protein sequence ID" value="ADM27073.1"/>
    <property type="molecule type" value="Genomic_DNA"/>
</dbReference>
<keyword evidence="8" id="KW-1185">Reference proteome</keyword>
<keyword evidence="2" id="KW-0136">Cellulose degradation</keyword>
<keyword evidence="4 7" id="KW-0326">Glycosidase</keyword>
<gene>
    <name evidence="7" type="ordered locus">Igag_0224</name>
</gene>
<dbReference type="InterPro" id="IPR001547">
    <property type="entry name" value="Glyco_hydro_5"/>
</dbReference>
<keyword evidence="5" id="KW-0624">Polysaccharide degradation</keyword>
<dbReference type="STRING" id="583356.Igag_0224"/>
<evidence type="ECO:0000256" key="2">
    <source>
        <dbReference type="ARBA" id="ARBA00023001"/>
    </source>
</evidence>
<evidence type="ECO:0000259" key="6">
    <source>
        <dbReference type="Pfam" id="PF00150"/>
    </source>
</evidence>
<accession>E0SQC3</accession>
<sequence>MNFFVKNGEIYKLDGATGKPKIIYLFGVNWFGFETRDYVVHGLWARNWVDMLQQIKSLGFNAIRLPFCTYSVQEGTMPNSNAINYNINPDLQGLTSIEIMEKIVAKANELGIYILLDYHRLGCDQIEPLWYSDQVSEQQFIDTWVSVAKRFAKYPNVIGADIRNEPWGATWGTDDPATDWRLAVEKVAPKILEVAPHWLIFVEGTYKTRPDIDERSWYPYYSYYVFWGENLRAVRYYPVRLPYEKIVYSPHTYGPDVFRQPYFDDPIFPENMRSIWMERFGYVKTELGYALVVGEFGGRYGHGGDPRDIIWQIKFVDWLIENRICNFFYWSWNANSGDTGGILKDDWTNIWEDKYQNLKRLMDYCSSIN</sequence>
<dbReference type="KEGG" id="iag:Igag_0224"/>
<proteinExistence type="predicted"/>
<dbReference type="InterPro" id="IPR017853">
    <property type="entry name" value="GH"/>
</dbReference>
<dbReference type="CAZy" id="GH5">
    <property type="family name" value="Glycoside Hydrolase Family 5"/>
</dbReference>
<evidence type="ECO:0000313" key="7">
    <source>
        <dbReference type="EMBL" id="ADM27073.1"/>
    </source>
</evidence>
<reference evidence="7 8" key="1">
    <citation type="journal article" date="2010" name="Stand. Genomic Sci.">
        <title>Complete genome sequence of Ignisphaera aggregans type strain (AQ1.S1).</title>
        <authorList>
            <person name="Goker M."/>
            <person name="Held B."/>
            <person name="Lapidus A."/>
            <person name="Nolan M."/>
            <person name="Spring S."/>
            <person name="Yasawong M."/>
            <person name="Lucas S."/>
            <person name="Glavina Del Rio T."/>
            <person name="Tice H."/>
            <person name="Cheng J.F."/>
            <person name="Goodwin L."/>
            <person name="Tapia R."/>
            <person name="Pitluck S."/>
            <person name="Liolios K."/>
            <person name="Ivanova N."/>
            <person name="Mavromatis K."/>
            <person name="Mikhailova N."/>
            <person name="Pati A."/>
            <person name="Chen A."/>
            <person name="Palaniappan K."/>
            <person name="Brambilla E."/>
            <person name="Land M."/>
            <person name="Hauser L."/>
            <person name="Chang Y.J."/>
            <person name="Jeffries C.D."/>
            <person name="Brettin T."/>
            <person name="Detter J.C."/>
            <person name="Han C."/>
            <person name="Rohde M."/>
            <person name="Sikorski J."/>
            <person name="Woyke T."/>
            <person name="Bristow J."/>
            <person name="Eisen J.A."/>
            <person name="Markowitz V."/>
            <person name="Hugenholtz P."/>
            <person name="Kyrpides N.C."/>
            <person name="Klenk H.P."/>
        </authorList>
    </citation>
    <scope>NUCLEOTIDE SEQUENCE [LARGE SCALE GENOMIC DNA]</scope>
    <source>
        <strain evidence="8">DSM 17230 / JCM 13409 / AQ1.S1</strain>
    </source>
</reference>
<dbReference type="PANTHER" id="PTHR35923:SF2">
    <property type="entry name" value="ENDOGLUCANASE"/>
    <property type="match status" value="1"/>
</dbReference>
<evidence type="ECO:0000313" key="8">
    <source>
        <dbReference type="Proteomes" id="UP000001304"/>
    </source>
</evidence>